<feature type="region of interest" description="Disordered" evidence="1">
    <location>
        <begin position="1342"/>
        <end position="1401"/>
    </location>
</feature>
<feature type="region of interest" description="Disordered" evidence="1">
    <location>
        <begin position="1063"/>
        <end position="1086"/>
    </location>
</feature>
<sequence length="1709" mass="195941">MSKFTTPNCDRLAESLHRPTNIPKINIEVEENFWSDFLGIKIPCECLKPESYCYTRVAPVDDDEIDCIPSSNPESQCSYFDHCTLQEENEPDFLNLSELREVESFTKETISKFDDISCNGQYFIEETLEIENDVQIPQLWHLLSRLQPKPVKDPFCDKTGQPYTEQRLFQNELTFINDSKIGIEQSGETGLEVFDTQILQVTETLLEEIFSPIQCMEEDIVGSSFQDLLDSSQPESLSPAGSSKQHQVLYLDAIKYFAEELFKSGFGESHLACEKEEFEHVTIKPENFLEINAKGDKKESSQDKVIESPLFTYNSISSQDYIEDGIKSLDCQPYAVPSLKSKRFLLRDSEENYFLNKLWQKEKCYDEDLCIRLPYTETSVKILNVKHIMMNMMKNVKIENESKLGETELKLSWDPFPPTKNKTSEIENWSKKARKEHVLKPIEEFKVKILTRKEDENTKCISSIYKDEDVFQPYEEYRVETSTDVEGPKEDANKPIVVEENVQAFMTPKKGIAMTVSHQQSMPKRQHFSSPTATALKSFQRISSPPTKIPCLESTDKFQTTSTADQHSTPIKDSTFNNVKGLDQLSPDAEMMLMCQSAATSWSMGSSKVSQSSCSVGGVSYNSSPATSPLKTVSISTQDIEMLCLSPESCHSSPRNTTRTPITQTVIPNTDITNEERLPEKTMKSTCSMSNNLNQVSVITQNTGTNGRSTPVGENVVSGSKTPILTSKIVFDDKLFSEISESVTMETVDPLELFLSMQEKTTVDKVTMVKDLNNSKMKGKLGGQDFIISKPILQKPIQFNRMNSQCRMVSVQFSGPFCEVLKELEIFVKPYISLLQKTGDIPLSFNYHTTSIDSTRFLLKQKEKQLLDSHINIEKDENYKAMLLLHCIKTTTDNVINSCLESAISQLSLLQDKYSHILQSSLKEIRQKLFHQQYQYQNENIIHPKILAVCREATNILQRRRTDKILIAVKRPIMSLMSVLKDCLTVDGFIIPYIVQENDCWDQLKNRKDNCYILCQKKLEDIDLSDILCLFEYESGDDSVLKTVCDSNSVEFVGFMVQGTGLDHSGSRDEDKNNTRIENKSVTDKNQSNQYRTISVIGSTKLTQHKDILQILESKYNVLVIERDYTTLAKYSTKSYADIIIDQNQAVILQDLLCLKEEMNIEPITRKLASFSFKYQKCWIILFTFDNTKGYPLTSKVLSNLFKLEAALGNITHKGQHDISFKVLLCHQREDICCIIREICDMVCTISPHENLERPWLTQNFTKEEKMLLCLPCLNSYSIQLLLKKASITEIIAMSLEQLHRLFPQLPYKVLESCHKAFHNDTGLQLLPASAEDDEEFYNINNNEVEGQDTVSSNSKDAKKGRQIDNSDRESDIDRVKLDKLKSNNMDLTDSQISSDGNSQEKPNQYILAEMEGRKLNSQQSHLSVDHYDSDFHGGYGYEKEGRYKKNNLNRRLSPSHKAYMRKYFPEKHSANCYSEPNLHTLEMENDYGPFEKEIDNMWRCNQLLQSNDVDKTKRHVPQSLLSSKSRYHSANYLYRTSRQTTPDRVSPTKTKSLPIEGNQLVKRLQENNAIDVSGITIRDKIQMYENNNNNITKNFVSTPNIYKISEDRPSVKKTEHDSYFRKPAKFSADLTSTTRNLLRRPVLRHSVQNNIFHPSIQKISVGLAQPLRRSQQFHQDEVEVRPPIRRDRPTSFEESPSMDFDQNIPFRQ</sequence>
<feature type="compositionally biased region" description="Polar residues" evidence="1">
    <location>
        <begin position="1342"/>
        <end position="1355"/>
    </location>
</feature>
<dbReference type="EMBL" id="KB202050">
    <property type="protein sequence ID" value="ESO92594.1"/>
    <property type="molecule type" value="Genomic_DNA"/>
</dbReference>
<proteinExistence type="predicted"/>
<feature type="compositionally biased region" description="Basic and acidic residues" evidence="1">
    <location>
        <begin position="1065"/>
        <end position="1083"/>
    </location>
</feature>
<dbReference type="GO" id="GO:0016887">
    <property type="term" value="F:ATP hydrolysis activity"/>
    <property type="evidence" value="ECO:0007669"/>
    <property type="project" value="InterPro"/>
</dbReference>
<dbReference type="RefSeq" id="XP_009056735.1">
    <property type="nucleotide sequence ID" value="XM_009058487.1"/>
</dbReference>
<dbReference type="HOGENOM" id="CLU_240653_0_0_1"/>
<dbReference type="PANTHER" id="PTHR35668:SF1">
    <property type="entry name" value="PROTEIN SHORTAGE IN CHIASMATA 1 ORTHOLOG"/>
    <property type="match status" value="1"/>
</dbReference>
<dbReference type="KEGG" id="lgi:LOTGIDRAFT_162507"/>
<feature type="non-terminal residue" evidence="2">
    <location>
        <position position="1709"/>
    </location>
</feature>
<accession>V4BU82</accession>
<feature type="compositionally biased region" description="Polar residues" evidence="1">
    <location>
        <begin position="1383"/>
        <end position="1401"/>
    </location>
</feature>
<dbReference type="GO" id="GO:0003697">
    <property type="term" value="F:single-stranded DNA binding"/>
    <property type="evidence" value="ECO:0007669"/>
    <property type="project" value="TreeGrafter"/>
</dbReference>
<name>V4BU82_LOTGI</name>
<feature type="compositionally biased region" description="Basic and acidic residues" evidence="1">
    <location>
        <begin position="1356"/>
        <end position="1382"/>
    </location>
</feature>
<dbReference type="GO" id="GO:0000712">
    <property type="term" value="P:resolution of meiotic recombination intermediates"/>
    <property type="evidence" value="ECO:0007669"/>
    <property type="project" value="InterPro"/>
</dbReference>
<dbReference type="CTD" id="20239036"/>
<reference evidence="2 3" key="1">
    <citation type="journal article" date="2013" name="Nature">
        <title>Insights into bilaterian evolution from three spiralian genomes.</title>
        <authorList>
            <person name="Simakov O."/>
            <person name="Marletaz F."/>
            <person name="Cho S.J."/>
            <person name="Edsinger-Gonzales E."/>
            <person name="Havlak P."/>
            <person name="Hellsten U."/>
            <person name="Kuo D.H."/>
            <person name="Larsson T."/>
            <person name="Lv J."/>
            <person name="Arendt D."/>
            <person name="Savage R."/>
            <person name="Osoegawa K."/>
            <person name="de Jong P."/>
            <person name="Grimwood J."/>
            <person name="Chapman J.A."/>
            <person name="Shapiro H."/>
            <person name="Aerts A."/>
            <person name="Otillar R.P."/>
            <person name="Terry A.Y."/>
            <person name="Boore J.L."/>
            <person name="Grigoriev I.V."/>
            <person name="Lindberg D.R."/>
            <person name="Seaver E.C."/>
            <person name="Weisblat D.A."/>
            <person name="Putnam N.H."/>
            <person name="Rokhsar D.S."/>
        </authorList>
    </citation>
    <scope>NUCLEOTIDE SEQUENCE [LARGE SCALE GENOMIC DNA]</scope>
</reference>
<dbReference type="Pfam" id="PF17825">
    <property type="entry name" value="DUF5587"/>
    <property type="match status" value="1"/>
</dbReference>
<dbReference type="InterPro" id="IPR039991">
    <property type="entry name" value="SHOC1"/>
</dbReference>
<gene>
    <name evidence="2" type="ORF">LOTGIDRAFT_162507</name>
</gene>
<dbReference type="Proteomes" id="UP000030746">
    <property type="component" value="Unassembled WGS sequence"/>
</dbReference>
<keyword evidence="3" id="KW-1185">Reference proteome</keyword>
<evidence type="ECO:0000313" key="3">
    <source>
        <dbReference type="Proteomes" id="UP000030746"/>
    </source>
</evidence>
<feature type="compositionally biased region" description="Basic and acidic residues" evidence="1">
    <location>
        <begin position="1675"/>
        <end position="1692"/>
    </location>
</feature>
<dbReference type="GO" id="GO:0000794">
    <property type="term" value="C:condensed nuclear chromosome"/>
    <property type="evidence" value="ECO:0007669"/>
    <property type="project" value="InterPro"/>
</dbReference>
<protein>
    <submittedName>
        <fullName evidence="2">Uncharacterized protein</fullName>
    </submittedName>
</protein>
<dbReference type="STRING" id="225164.V4BU82"/>
<evidence type="ECO:0000256" key="1">
    <source>
        <dbReference type="SAM" id="MobiDB-lite"/>
    </source>
</evidence>
<dbReference type="PANTHER" id="PTHR35668">
    <property type="entry name" value="PROTEIN SHORTAGE IN CHIASMATA 1 ORTHOLOG"/>
    <property type="match status" value="1"/>
</dbReference>
<organism evidence="2 3">
    <name type="scientific">Lottia gigantea</name>
    <name type="common">Giant owl limpet</name>
    <dbReference type="NCBI Taxonomy" id="225164"/>
    <lineage>
        <taxon>Eukaryota</taxon>
        <taxon>Metazoa</taxon>
        <taxon>Spiralia</taxon>
        <taxon>Lophotrochozoa</taxon>
        <taxon>Mollusca</taxon>
        <taxon>Gastropoda</taxon>
        <taxon>Patellogastropoda</taxon>
        <taxon>Lottioidea</taxon>
        <taxon>Lottiidae</taxon>
        <taxon>Lottia</taxon>
    </lineage>
</organism>
<feature type="region of interest" description="Disordered" evidence="1">
    <location>
        <begin position="1671"/>
        <end position="1709"/>
    </location>
</feature>
<evidence type="ECO:0000313" key="2">
    <source>
        <dbReference type="EMBL" id="ESO92594.1"/>
    </source>
</evidence>
<dbReference type="OrthoDB" id="6122627at2759"/>
<dbReference type="GeneID" id="20239036"/>